<reference evidence="1" key="1">
    <citation type="submission" date="2022-10" db="EMBL/GenBank/DDBJ databases">
        <title>The complete genomes of actinobacterial strains from the NBC collection.</title>
        <authorList>
            <person name="Joergensen T.S."/>
            <person name="Alvarez Arevalo M."/>
            <person name="Sterndorff E.B."/>
            <person name="Faurdal D."/>
            <person name="Vuksanovic O."/>
            <person name="Mourched A.-S."/>
            <person name="Charusanti P."/>
            <person name="Shaw S."/>
            <person name="Blin K."/>
            <person name="Weber T."/>
        </authorList>
    </citation>
    <scope>NUCLEOTIDE SEQUENCE</scope>
    <source>
        <strain evidence="1">NBC_00093</strain>
    </source>
</reference>
<evidence type="ECO:0000313" key="1">
    <source>
        <dbReference type="EMBL" id="WTT22507.1"/>
    </source>
</evidence>
<dbReference type="EMBL" id="CP108222">
    <property type="protein sequence ID" value="WTT22507.1"/>
    <property type="molecule type" value="Genomic_DNA"/>
</dbReference>
<dbReference type="AlphaFoldDB" id="A0AAU2ADP9"/>
<proteinExistence type="predicted"/>
<organism evidence="1">
    <name type="scientific">Streptomyces sp. NBC_00093</name>
    <dbReference type="NCBI Taxonomy" id="2975649"/>
    <lineage>
        <taxon>Bacteria</taxon>
        <taxon>Bacillati</taxon>
        <taxon>Actinomycetota</taxon>
        <taxon>Actinomycetes</taxon>
        <taxon>Kitasatosporales</taxon>
        <taxon>Streptomycetaceae</taxon>
        <taxon>Streptomyces</taxon>
    </lineage>
</organism>
<protein>
    <submittedName>
        <fullName evidence="1">Uncharacterized protein</fullName>
    </submittedName>
</protein>
<accession>A0AAU2ADP9</accession>
<sequence length="68" mass="6952">MIQGVEVRVGTAVEALLARVRAARAGLADAVAAGDPYAVAVAQDELDDAVRLARGYGLDIEVAGADEE</sequence>
<name>A0AAU2ADP9_9ACTN</name>
<gene>
    <name evidence="1" type="ORF">OHA22_46710</name>
</gene>